<evidence type="ECO:0000256" key="4">
    <source>
        <dbReference type="SAM" id="MobiDB-lite"/>
    </source>
</evidence>
<feature type="compositionally biased region" description="Polar residues" evidence="4">
    <location>
        <begin position="652"/>
        <end position="665"/>
    </location>
</feature>
<evidence type="ECO:0000256" key="3">
    <source>
        <dbReference type="ARBA" id="ARBA00022729"/>
    </source>
</evidence>
<dbReference type="AlphaFoldDB" id="A0A1P8WD43"/>
<feature type="compositionally biased region" description="Acidic residues" evidence="4">
    <location>
        <begin position="697"/>
        <end position="717"/>
    </location>
</feature>
<name>A0A1P8WD43_9PLAN</name>
<dbReference type="SUPFAM" id="SSF53474">
    <property type="entry name" value="alpha/beta-Hydrolases"/>
    <property type="match status" value="1"/>
</dbReference>
<dbReference type="Gene3D" id="3.40.50.1820">
    <property type="entry name" value="alpha/beta hydrolase"/>
    <property type="match status" value="1"/>
</dbReference>
<proteinExistence type="predicted"/>
<feature type="region of interest" description="Disordered" evidence="4">
    <location>
        <begin position="594"/>
        <end position="746"/>
    </location>
</feature>
<dbReference type="Gene3D" id="2.60.120.970">
    <property type="match status" value="1"/>
</dbReference>
<dbReference type="InterPro" id="IPR029058">
    <property type="entry name" value="AB_hydrolase_fold"/>
</dbReference>
<evidence type="ECO:0000259" key="5">
    <source>
        <dbReference type="Pfam" id="PF24517"/>
    </source>
</evidence>
<feature type="compositionally biased region" description="Pro residues" evidence="4">
    <location>
        <begin position="604"/>
        <end position="634"/>
    </location>
</feature>
<dbReference type="InterPro" id="IPR055372">
    <property type="entry name" value="CBM96"/>
</dbReference>
<dbReference type="Proteomes" id="UP000187735">
    <property type="component" value="Chromosome"/>
</dbReference>
<dbReference type="NCBIfam" id="NF033679">
    <property type="entry name" value="DNRLRE_dom"/>
    <property type="match status" value="1"/>
</dbReference>
<dbReference type="RefSeq" id="WP_077023656.1">
    <property type="nucleotide sequence ID" value="NZ_CP017641.1"/>
</dbReference>
<keyword evidence="3" id="KW-0732">Signal</keyword>
<dbReference type="OrthoDB" id="9764953at2"/>
<dbReference type="KEGG" id="fmr:Fuma_01584"/>
<feature type="region of interest" description="Disordered" evidence="4">
    <location>
        <begin position="939"/>
        <end position="967"/>
    </location>
</feature>
<sequence length="1056" mass="112704">MQVPRKSDRLISSIETLEPLVLMSAGVTDLEAVHKDGQTFLTWQEDTTLAGEEYHVYRHTEAITEDNIDQAELLTGRWGPLDDDTSFHQLAGNGAPQNFVIEDLGSALSDDTGLFVYTTQDGESGDAFYAVTLVVNGNEQSLSSSGDQLAAAVQESVAETSPILVSSFNGGKSLVFTQFMDYKDWNPTFQGYAYDYSVALPQNYDPSQRYELRVEMHAYTEGHRLIPESEFGWDVIQLFVDDPGLDRGTVHTWWYGFAADHNYDTDGPIPTSGTIENFTEQRVLKAIDEVIANDAITIDTSRINAFGHSMGASAALAMGIRYGDVFASIYASEGMTDYAASAAFQDEFVQLWGSQESNLQVVNNGKYAGPIAQYGVGGSDPTGVWDWMDHGEQIVRLRGLEMSFFNFGHGKADTAIPWETQGQPFMAAVDAADVGYSAEQRGDWDHTWMGFDFLPKTLFSDANGNLNAWYFSGNDSHLAISNATDSGTPTPTQGGTDYYNQTIDWATPTNPFHTSALDTADHYEISVRSTTSIQTADITPRNFQNFRVNPGDVVSWQNVDNSSGAILEQGQVTVDADGLLTLTNVSVTTGTGNRLILSADPSRPTAPPPVVETPSVVDPPPVVEPPPAVEPPPVVEVDPVEPTVDPEPPEANTPQSPTDGTTPSDPVTPAEPPTTGGTTPAVTSPEENSSSSGSIEGETELPVDDVVIEESPNDDPNDVPPTDVTNEFGEAAESGNDDSGNDVSNPISDAVERLEATADTMLTSMENASANLGGAETLAFYSADGGQRTALLKFDTSSLNGDNVHAATLQLQQLAHLYSDSAMEIAVFAVAAPWQEGAGSDNWSVADGGATWQSEGGGQLVTDFDFGNGANGLITTLKLDGSDPADGTAKFDVTAAVNAWLDGRLANHGLALVVTSGEYSEYVFASSEATDANSRPALLVQSLPGPLPSPNPQPTPTPQDGPNGIAAEDAQGFDAFAGATGEILDTTSQGADGEDAIGSDDQGNASNQQFDDLTEVVQEWNGFQSHKRGRAFQMSQESSTNYIFPSANAFHRRSGS</sequence>
<feature type="compositionally biased region" description="Pro residues" evidence="4">
    <location>
        <begin position="945"/>
        <end position="959"/>
    </location>
</feature>
<dbReference type="Pfam" id="PF24517">
    <property type="entry name" value="CBM96"/>
    <property type="match status" value="1"/>
</dbReference>
<feature type="domain" description="Carbohydrate-binding module family 96" evidence="5">
    <location>
        <begin position="753"/>
        <end position="836"/>
    </location>
</feature>
<comment type="subcellular location">
    <subcellularLocation>
        <location evidence="1">Secreted</location>
    </subcellularLocation>
</comment>
<reference evidence="6 7" key="1">
    <citation type="journal article" date="2016" name="Front. Microbiol.">
        <title>Fuerstia marisgermanicae gen. nov., sp. nov., an Unusual Member of the Phylum Planctomycetes from the German Wadden Sea.</title>
        <authorList>
            <person name="Kohn T."/>
            <person name="Heuer A."/>
            <person name="Jogler M."/>
            <person name="Vollmers J."/>
            <person name="Boedeker C."/>
            <person name="Bunk B."/>
            <person name="Rast P."/>
            <person name="Borchert D."/>
            <person name="Glockner I."/>
            <person name="Freese H.M."/>
            <person name="Klenk H.P."/>
            <person name="Overmann J."/>
            <person name="Kaster A.K."/>
            <person name="Rohde M."/>
            <person name="Wiegand S."/>
            <person name="Jogler C."/>
        </authorList>
    </citation>
    <scope>NUCLEOTIDE SEQUENCE [LARGE SCALE GENOMIC DNA]</scope>
    <source>
        <strain evidence="6 7">NH11</strain>
    </source>
</reference>
<protein>
    <submittedName>
        <fullName evidence="6">Disaggregatase related repeat</fullName>
    </submittedName>
</protein>
<evidence type="ECO:0000313" key="6">
    <source>
        <dbReference type="EMBL" id="APZ91983.1"/>
    </source>
</evidence>
<evidence type="ECO:0000313" key="7">
    <source>
        <dbReference type="Proteomes" id="UP000187735"/>
    </source>
</evidence>
<keyword evidence="7" id="KW-1185">Reference proteome</keyword>
<feature type="compositionally biased region" description="Low complexity" evidence="4">
    <location>
        <begin position="673"/>
        <end position="696"/>
    </location>
</feature>
<keyword evidence="2" id="KW-0964">Secreted</keyword>
<organism evidence="6 7">
    <name type="scientific">Fuerstiella marisgermanici</name>
    <dbReference type="NCBI Taxonomy" id="1891926"/>
    <lineage>
        <taxon>Bacteria</taxon>
        <taxon>Pseudomonadati</taxon>
        <taxon>Planctomycetota</taxon>
        <taxon>Planctomycetia</taxon>
        <taxon>Planctomycetales</taxon>
        <taxon>Planctomycetaceae</taxon>
        <taxon>Fuerstiella</taxon>
    </lineage>
</organism>
<feature type="region of interest" description="Disordered" evidence="4">
    <location>
        <begin position="985"/>
        <end position="1007"/>
    </location>
</feature>
<gene>
    <name evidence="6" type="ORF">Fuma_01584</name>
</gene>
<dbReference type="GO" id="GO:0005576">
    <property type="term" value="C:extracellular region"/>
    <property type="evidence" value="ECO:0007669"/>
    <property type="project" value="UniProtKB-SubCell"/>
</dbReference>
<evidence type="ECO:0000256" key="2">
    <source>
        <dbReference type="ARBA" id="ARBA00022525"/>
    </source>
</evidence>
<dbReference type="EMBL" id="CP017641">
    <property type="protein sequence ID" value="APZ91983.1"/>
    <property type="molecule type" value="Genomic_DNA"/>
</dbReference>
<dbReference type="STRING" id="1891926.Fuma_01584"/>
<evidence type="ECO:0000256" key="1">
    <source>
        <dbReference type="ARBA" id="ARBA00004613"/>
    </source>
</evidence>
<accession>A0A1P8WD43</accession>